<feature type="domain" description="Blue (type 1) copper" evidence="7">
    <location>
        <begin position="64"/>
        <end position="170"/>
    </location>
</feature>
<proteinExistence type="predicted"/>
<feature type="chain" id="PRO_5047142348" evidence="6">
    <location>
        <begin position="29"/>
        <end position="179"/>
    </location>
</feature>
<dbReference type="SUPFAM" id="SSF49503">
    <property type="entry name" value="Cupredoxins"/>
    <property type="match status" value="1"/>
</dbReference>
<keyword evidence="3" id="KW-0574">Periplasm</keyword>
<organism evidence="8 9">
    <name type="scientific">Variovorax humicola</name>
    <dbReference type="NCBI Taxonomy" id="1769758"/>
    <lineage>
        <taxon>Bacteria</taxon>
        <taxon>Pseudomonadati</taxon>
        <taxon>Pseudomonadota</taxon>
        <taxon>Betaproteobacteria</taxon>
        <taxon>Burkholderiales</taxon>
        <taxon>Comamonadaceae</taxon>
        <taxon>Variovorax</taxon>
    </lineage>
</organism>
<dbReference type="CDD" id="cd04211">
    <property type="entry name" value="Cupredoxin_like_2"/>
    <property type="match status" value="1"/>
</dbReference>
<feature type="signal peptide" evidence="6">
    <location>
        <begin position="1"/>
        <end position="28"/>
    </location>
</feature>
<keyword evidence="6" id="KW-0732">Signal</keyword>
<dbReference type="InterPro" id="IPR008972">
    <property type="entry name" value="Cupredoxin"/>
</dbReference>
<evidence type="ECO:0000256" key="1">
    <source>
        <dbReference type="ARBA" id="ARBA00004418"/>
    </source>
</evidence>
<evidence type="ECO:0000259" key="7">
    <source>
        <dbReference type="Pfam" id="PF00127"/>
    </source>
</evidence>
<keyword evidence="9" id="KW-1185">Reference proteome</keyword>
<dbReference type="RefSeq" id="WP_340365640.1">
    <property type="nucleotide sequence ID" value="NZ_JBBKZV010000015.1"/>
</dbReference>
<keyword evidence="2" id="KW-0479">Metal-binding</keyword>
<dbReference type="InterPro" id="IPR000923">
    <property type="entry name" value="BlueCu_1"/>
</dbReference>
<comment type="subcellular location">
    <subcellularLocation>
        <location evidence="1">Periplasm</location>
    </subcellularLocation>
</comment>
<dbReference type="InterPro" id="IPR050845">
    <property type="entry name" value="Cu-binding_ET"/>
</dbReference>
<accession>A0ABU8W5G8</accession>
<gene>
    <name evidence="8" type="ORF">WKW80_21700</name>
</gene>
<evidence type="ECO:0000313" key="8">
    <source>
        <dbReference type="EMBL" id="MEJ8824617.1"/>
    </source>
</evidence>
<sequence>MLRGRRFLGLRWALIVASGAVAIAGASAADHQHAGAHSHGTGHDHNAKGGVGEPGAAADVSRAVRVEMSDGMRFQPSTIEARQGETVRFVVANMGKLRHEFILGSEAELKAHDEAMKTHPGMEHDAPNMLSLAPGKTGEIVWRFTSAGRVDFACLQPGHYAAGMKGAVDVARSTVTARK</sequence>
<evidence type="ECO:0000256" key="6">
    <source>
        <dbReference type="SAM" id="SignalP"/>
    </source>
</evidence>
<protein>
    <submittedName>
        <fullName evidence="8">Cupredoxin family protein</fullName>
    </submittedName>
</protein>
<dbReference type="Gene3D" id="2.60.40.420">
    <property type="entry name" value="Cupredoxins - blue copper proteins"/>
    <property type="match status" value="1"/>
</dbReference>
<evidence type="ECO:0000256" key="4">
    <source>
        <dbReference type="ARBA" id="ARBA00023008"/>
    </source>
</evidence>
<evidence type="ECO:0000256" key="5">
    <source>
        <dbReference type="SAM" id="MobiDB-lite"/>
    </source>
</evidence>
<evidence type="ECO:0000313" key="9">
    <source>
        <dbReference type="Proteomes" id="UP001363010"/>
    </source>
</evidence>
<keyword evidence="4" id="KW-0186">Copper</keyword>
<dbReference type="EMBL" id="JBBKZV010000015">
    <property type="protein sequence ID" value="MEJ8824617.1"/>
    <property type="molecule type" value="Genomic_DNA"/>
</dbReference>
<dbReference type="PANTHER" id="PTHR38439">
    <property type="entry name" value="AURACYANIN-B"/>
    <property type="match status" value="1"/>
</dbReference>
<reference evidence="8 9" key="1">
    <citation type="submission" date="2024-03" db="EMBL/GenBank/DDBJ databases">
        <title>Novel species of the genus Variovorax.</title>
        <authorList>
            <person name="Liu Q."/>
            <person name="Xin Y.-H."/>
        </authorList>
    </citation>
    <scope>NUCLEOTIDE SEQUENCE [LARGE SCALE GENOMIC DNA]</scope>
    <source>
        <strain evidence="8 9">KACC 18501</strain>
    </source>
</reference>
<comment type="caution">
    <text evidence="8">The sequence shown here is derived from an EMBL/GenBank/DDBJ whole genome shotgun (WGS) entry which is preliminary data.</text>
</comment>
<evidence type="ECO:0000256" key="2">
    <source>
        <dbReference type="ARBA" id="ARBA00022723"/>
    </source>
</evidence>
<dbReference type="Pfam" id="PF00127">
    <property type="entry name" value="Copper-bind"/>
    <property type="match status" value="1"/>
</dbReference>
<feature type="region of interest" description="Disordered" evidence="5">
    <location>
        <begin position="32"/>
        <end position="57"/>
    </location>
</feature>
<dbReference type="PANTHER" id="PTHR38439:SF3">
    <property type="entry name" value="COPPER-RESISTANT CUPROPROTEIN COPI"/>
    <property type="match status" value="1"/>
</dbReference>
<dbReference type="Proteomes" id="UP001363010">
    <property type="component" value="Unassembled WGS sequence"/>
</dbReference>
<name>A0ABU8W5G8_9BURK</name>
<evidence type="ECO:0000256" key="3">
    <source>
        <dbReference type="ARBA" id="ARBA00022764"/>
    </source>
</evidence>